<dbReference type="Pfam" id="PF13560">
    <property type="entry name" value="HTH_31"/>
    <property type="match status" value="1"/>
</dbReference>
<dbReference type="SMART" id="SM00530">
    <property type="entry name" value="HTH_XRE"/>
    <property type="match status" value="1"/>
</dbReference>
<evidence type="ECO:0000313" key="3">
    <source>
        <dbReference type="Proteomes" id="UP001344658"/>
    </source>
</evidence>
<dbReference type="InterPro" id="IPR010982">
    <property type="entry name" value="Lambda_DNA-bd_dom_sf"/>
</dbReference>
<sequence length="270" mass="29947">MSAKNEGSASMRMFGAVVRALREARGVTTKDLADAVGYSQSLIIKVERGERMPPPDFVTRAEPLIGGGEVMTRAAAHLERGEFPSWFEPYADLERSAVTLYKYDNFVINGLLQTEQYARTLLSDSAAMLEPDDVERRVQARLARQALHTRAPLAQLGFLVEESVLSRPVGGKDVQRAQLNRLLEVGQLRNIAIQVVPLTDEAHPGFNGPMTLLETTERKQLAYLEVQARSFLVDERDEVSSLHQQYAMIRAQALSARESAQLIAKIAGEL</sequence>
<evidence type="ECO:0000259" key="1">
    <source>
        <dbReference type="PROSITE" id="PS50943"/>
    </source>
</evidence>
<dbReference type="RefSeq" id="WP_330800620.1">
    <property type="nucleotide sequence ID" value="NZ_JAZEWV010000054.1"/>
</dbReference>
<accession>A0ABU7PLV2</accession>
<dbReference type="EMBL" id="JAZEWV010000054">
    <property type="protein sequence ID" value="MEE4546811.1"/>
    <property type="molecule type" value="Genomic_DNA"/>
</dbReference>
<reference evidence="2 3" key="1">
    <citation type="submission" date="2023-12" db="EMBL/GenBank/DDBJ databases">
        <title>Streptomyces sp. V4-01.</title>
        <authorList>
            <person name="Somphong A."/>
            <person name="Phongsopitanun W."/>
        </authorList>
    </citation>
    <scope>NUCLEOTIDE SEQUENCE [LARGE SCALE GENOMIC DNA]</scope>
    <source>
        <strain evidence="2 3">V4-01</strain>
    </source>
</reference>
<feature type="domain" description="HTH cro/C1-type" evidence="1">
    <location>
        <begin position="18"/>
        <end position="56"/>
    </location>
</feature>
<dbReference type="SUPFAM" id="SSF47413">
    <property type="entry name" value="lambda repressor-like DNA-binding domains"/>
    <property type="match status" value="1"/>
</dbReference>
<evidence type="ECO:0000313" key="2">
    <source>
        <dbReference type="EMBL" id="MEE4546811.1"/>
    </source>
</evidence>
<dbReference type="CDD" id="cd00093">
    <property type="entry name" value="HTH_XRE"/>
    <property type="match status" value="1"/>
</dbReference>
<protein>
    <submittedName>
        <fullName evidence="2">Helix-turn-helix transcriptional regulator</fullName>
    </submittedName>
</protein>
<dbReference type="Pfam" id="PF19054">
    <property type="entry name" value="DUF5753"/>
    <property type="match status" value="1"/>
</dbReference>
<dbReference type="Proteomes" id="UP001344658">
    <property type="component" value="Unassembled WGS sequence"/>
</dbReference>
<proteinExistence type="predicted"/>
<keyword evidence="3" id="KW-1185">Reference proteome</keyword>
<dbReference type="InterPro" id="IPR043917">
    <property type="entry name" value="DUF5753"/>
</dbReference>
<dbReference type="InterPro" id="IPR001387">
    <property type="entry name" value="Cro/C1-type_HTH"/>
</dbReference>
<gene>
    <name evidence="2" type="ORF">V2S66_33205</name>
</gene>
<name>A0ABU7PLV2_9ACTN</name>
<dbReference type="PROSITE" id="PS50943">
    <property type="entry name" value="HTH_CROC1"/>
    <property type="match status" value="1"/>
</dbReference>
<organism evidence="2 3">
    <name type="scientific">Actinacidiphila polyblastidii</name>
    <dbReference type="NCBI Taxonomy" id="3110430"/>
    <lineage>
        <taxon>Bacteria</taxon>
        <taxon>Bacillati</taxon>
        <taxon>Actinomycetota</taxon>
        <taxon>Actinomycetes</taxon>
        <taxon>Kitasatosporales</taxon>
        <taxon>Streptomycetaceae</taxon>
        <taxon>Actinacidiphila</taxon>
    </lineage>
</organism>
<dbReference type="Gene3D" id="1.10.260.40">
    <property type="entry name" value="lambda repressor-like DNA-binding domains"/>
    <property type="match status" value="1"/>
</dbReference>
<comment type="caution">
    <text evidence="2">The sequence shown here is derived from an EMBL/GenBank/DDBJ whole genome shotgun (WGS) entry which is preliminary data.</text>
</comment>